<protein>
    <submittedName>
        <fullName evidence="1">Uncharacterized protein</fullName>
    </submittedName>
</protein>
<dbReference type="RefSeq" id="WP_060593127.1">
    <property type="nucleotide sequence ID" value="NZ_FTOW01000002.1"/>
</dbReference>
<evidence type="ECO:0000313" key="1">
    <source>
        <dbReference type="EMBL" id="CRY79094.1"/>
    </source>
</evidence>
<dbReference type="EMBL" id="LN868938">
    <property type="protein sequence ID" value="CRY79094.1"/>
    <property type="molecule type" value="Genomic_DNA"/>
</dbReference>
<gene>
    <name evidence="1" type="ORF">ERS450000_03318</name>
</gene>
<proteinExistence type="predicted"/>
<evidence type="ECO:0000313" key="2">
    <source>
        <dbReference type="Proteomes" id="UP000057820"/>
    </source>
</evidence>
<reference evidence="2" key="1">
    <citation type="submission" date="2015-03" db="EMBL/GenBank/DDBJ databases">
        <authorList>
            <consortium name="Pathogen Informatics"/>
        </authorList>
    </citation>
    <scope>NUCLEOTIDE SEQUENCE [LARGE SCALE GENOMIC DNA]</scope>
    <source>
        <strain evidence="2">NCTC11134</strain>
    </source>
</reference>
<name>A0A0H5NVP7_NOCFR</name>
<organism evidence="1 2">
    <name type="scientific">Nocardia farcinica</name>
    <dbReference type="NCBI Taxonomy" id="37329"/>
    <lineage>
        <taxon>Bacteria</taxon>
        <taxon>Bacillati</taxon>
        <taxon>Actinomycetota</taxon>
        <taxon>Actinomycetes</taxon>
        <taxon>Mycobacteriales</taxon>
        <taxon>Nocardiaceae</taxon>
        <taxon>Nocardia</taxon>
    </lineage>
</organism>
<dbReference type="Proteomes" id="UP000057820">
    <property type="component" value="Chromosome 1"/>
</dbReference>
<dbReference type="AlphaFoldDB" id="A0A0H5NVP7"/>
<accession>A0A0H5NVP7</accession>
<dbReference type="KEGG" id="nfr:ERS450000_03318"/>
<sequence length="189" mass="20567">MRGAAVPQSLPLARSNAEARVFLRLQPCHVCGSKDCAFDSAVLRVDGELVGRYRGGCAVCGAEREYLFRIPEQVLVPPADGVRFGDERPSQLLDPGVWLWYSDRCARRLPEPGAALDDSRRRTARHTLATALAAVEEVLKFVPAGASAVPATAFTSVDGRAVYEREPGRFDAARLAALRDHYASTLASW</sequence>